<dbReference type="HAMAP" id="MF_02225">
    <property type="entry name" value="CoaBC"/>
    <property type="match status" value="1"/>
</dbReference>
<feature type="region of interest" description="Phosphopantothenate--cysteine ligase" evidence="3">
    <location>
        <begin position="185"/>
        <end position="396"/>
    </location>
</feature>
<evidence type="ECO:0000313" key="8">
    <source>
        <dbReference type="Proteomes" id="UP001519292"/>
    </source>
</evidence>
<protein>
    <recommendedName>
        <fullName evidence="3">Coenzyme A biosynthesis bifunctional protein CoaBC</fullName>
    </recommendedName>
    <alternativeName>
        <fullName evidence="3">DNA/pantothenate metabolism flavoprotein</fullName>
    </alternativeName>
    <alternativeName>
        <fullName evidence="3">Phosphopantothenoylcysteine synthetase/decarboxylase</fullName>
        <shortName evidence="3">PPCS-PPCDC</shortName>
    </alternativeName>
    <domain>
        <recommendedName>
            <fullName evidence="3">Phosphopantothenoylcysteine decarboxylase</fullName>
            <shortName evidence="3">PPC decarboxylase</shortName>
            <shortName evidence="3">PPC-DC</shortName>
            <ecNumber evidence="3">4.1.1.36</ecNumber>
        </recommendedName>
        <alternativeName>
            <fullName evidence="3">CoaC</fullName>
        </alternativeName>
    </domain>
    <domain>
        <recommendedName>
            <fullName evidence="3">Phosphopantothenate--cysteine ligase</fullName>
            <ecNumber evidence="3">6.3.2.5</ecNumber>
        </recommendedName>
        <alternativeName>
            <fullName evidence="3">CoaB</fullName>
        </alternativeName>
        <alternativeName>
            <fullName evidence="3">Phosphopantothenoylcysteine synthetase</fullName>
            <shortName evidence="3">PPC synthetase</shortName>
            <shortName evidence="3">PPC-S</shortName>
        </alternativeName>
    </domain>
</protein>
<comment type="cofactor">
    <cofactor evidence="3">
        <name>Mg(2+)</name>
        <dbReference type="ChEBI" id="CHEBI:18420"/>
    </cofactor>
</comment>
<evidence type="ECO:0000313" key="7">
    <source>
        <dbReference type="EMBL" id="MBP2057875.1"/>
    </source>
</evidence>
<dbReference type="Proteomes" id="UP001519292">
    <property type="component" value="Unassembled WGS sequence"/>
</dbReference>
<dbReference type="Gene3D" id="3.40.50.1950">
    <property type="entry name" value="Flavin prenyltransferase-like"/>
    <property type="match status" value="1"/>
</dbReference>
<feature type="binding site" evidence="3">
    <location>
        <position position="335"/>
    </location>
    <ligand>
        <name>CTP</name>
        <dbReference type="ChEBI" id="CHEBI:37563"/>
    </ligand>
</feature>
<dbReference type="InterPro" id="IPR036551">
    <property type="entry name" value="Flavin_trans-like"/>
</dbReference>
<dbReference type="RefSeq" id="WP_209686612.1">
    <property type="nucleotide sequence ID" value="NZ_JAGGLU010000004.1"/>
</dbReference>
<dbReference type="InterPro" id="IPR007085">
    <property type="entry name" value="DNA/pantothenate-metab_flavo_C"/>
</dbReference>
<comment type="caution">
    <text evidence="3">Lacks conserved residue(s) required for the propagation of feature annotation.</text>
</comment>
<comment type="pathway">
    <text evidence="3 4">Cofactor biosynthesis; coenzyme A biosynthesis; CoA from (R)-pantothenate: step 3/5.</text>
</comment>
<keyword evidence="3 4" id="KW-0285">Flavoprotein</keyword>
<evidence type="ECO:0000256" key="1">
    <source>
        <dbReference type="ARBA" id="ARBA00022793"/>
    </source>
</evidence>
<comment type="caution">
    <text evidence="7">The sequence shown here is derived from an EMBL/GenBank/DDBJ whole genome shotgun (WGS) entry which is preliminary data.</text>
</comment>
<dbReference type="PANTHER" id="PTHR14359">
    <property type="entry name" value="HOMO-OLIGOMERIC FLAVIN CONTAINING CYS DECARBOXYLASE FAMILY"/>
    <property type="match status" value="1"/>
</dbReference>
<feature type="binding site" evidence="3">
    <location>
        <position position="275"/>
    </location>
    <ligand>
        <name>CTP</name>
        <dbReference type="ChEBI" id="CHEBI:37563"/>
    </ligand>
</feature>
<accession>A0ABS4MDW4</accession>
<keyword evidence="1 3" id="KW-0210">Decarboxylase</keyword>
<dbReference type="GO" id="GO:0004632">
    <property type="term" value="F:phosphopantothenate--cysteine ligase activity"/>
    <property type="evidence" value="ECO:0007669"/>
    <property type="project" value="UniProtKB-EC"/>
</dbReference>
<name>A0ABS4MDW4_9LACO</name>
<keyword evidence="3 4" id="KW-0436">Ligase</keyword>
<evidence type="ECO:0000256" key="3">
    <source>
        <dbReference type="HAMAP-Rule" id="MF_02225"/>
    </source>
</evidence>
<keyword evidence="3" id="KW-0460">Magnesium</keyword>
<dbReference type="Gene3D" id="3.40.50.10300">
    <property type="entry name" value="CoaB-like"/>
    <property type="match status" value="1"/>
</dbReference>
<comment type="similarity">
    <text evidence="3 4">In the C-terminal section; belongs to the PPC synthetase family.</text>
</comment>
<dbReference type="InterPro" id="IPR035929">
    <property type="entry name" value="CoaB-like_sf"/>
</dbReference>
<comment type="catalytic activity">
    <reaction evidence="3 4">
        <text>N-[(R)-4-phosphopantothenoyl]-L-cysteine + H(+) = (R)-4'-phosphopantetheine + CO2</text>
        <dbReference type="Rhea" id="RHEA:16793"/>
        <dbReference type="ChEBI" id="CHEBI:15378"/>
        <dbReference type="ChEBI" id="CHEBI:16526"/>
        <dbReference type="ChEBI" id="CHEBI:59458"/>
        <dbReference type="ChEBI" id="CHEBI:61723"/>
        <dbReference type="EC" id="4.1.1.36"/>
    </reaction>
</comment>
<dbReference type="InterPro" id="IPR005252">
    <property type="entry name" value="CoaBC"/>
</dbReference>
<keyword evidence="3" id="KW-0511">Multifunctional enzyme</keyword>
<feature type="binding site" evidence="3">
    <location>
        <position position="321"/>
    </location>
    <ligand>
        <name>CTP</name>
        <dbReference type="ChEBI" id="CHEBI:37563"/>
    </ligand>
</feature>
<evidence type="ECO:0000259" key="6">
    <source>
        <dbReference type="Pfam" id="PF04127"/>
    </source>
</evidence>
<dbReference type="EC" id="4.1.1.36" evidence="3"/>
<feature type="domain" description="Flavoprotein" evidence="5">
    <location>
        <begin position="3"/>
        <end position="172"/>
    </location>
</feature>
<dbReference type="Pfam" id="PF04127">
    <property type="entry name" value="DFP"/>
    <property type="match status" value="1"/>
</dbReference>
<dbReference type="InterPro" id="IPR003382">
    <property type="entry name" value="Flavoprotein"/>
</dbReference>
<comment type="pathway">
    <text evidence="3 4">Cofactor biosynthesis; coenzyme A biosynthesis; CoA from (R)-pantothenate: step 2/5.</text>
</comment>
<dbReference type="SUPFAM" id="SSF102645">
    <property type="entry name" value="CoaB-like"/>
    <property type="match status" value="1"/>
</dbReference>
<keyword evidence="3 4" id="KW-0288">FMN</keyword>
<dbReference type="NCBIfam" id="TIGR00521">
    <property type="entry name" value="coaBC_dfp"/>
    <property type="match status" value="1"/>
</dbReference>
<feature type="binding site" evidence="3">
    <location>
        <begin position="302"/>
        <end position="305"/>
    </location>
    <ligand>
        <name>CTP</name>
        <dbReference type="ChEBI" id="CHEBI:37563"/>
    </ligand>
</feature>
<gene>
    <name evidence="3" type="primary">coaBC</name>
    <name evidence="7" type="ORF">J2Z60_001047</name>
</gene>
<evidence type="ECO:0000256" key="2">
    <source>
        <dbReference type="ARBA" id="ARBA00023239"/>
    </source>
</evidence>
<keyword evidence="2 3" id="KW-0456">Lyase</keyword>
<comment type="catalytic activity">
    <reaction evidence="3 4">
        <text>(R)-4'-phosphopantothenate + L-cysteine + CTP = N-[(R)-4-phosphopantothenoyl]-L-cysteine + CMP + diphosphate + H(+)</text>
        <dbReference type="Rhea" id="RHEA:19397"/>
        <dbReference type="ChEBI" id="CHEBI:10986"/>
        <dbReference type="ChEBI" id="CHEBI:15378"/>
        <dbReference type="ChEBI" id="CHEBI:33019"/>
        <dbReference type="ChEBI" id="CHEBI:35235"/>
        <dbReference type="ChEBI" id="CHEBI:37563"/>
        <dbReference type="ChEBI" id="CHEBI:59458"/>
        <dbReference type="ChEBI" id="CHEBI:60377"/>
        <dbReference type="EC" id="6.3.2.5"/>
    </reaction>
</comment>
<feature type="binding site" evidence="3">
    <location>
        <position position="285"/>
    </location>
    <ligand>
        <name>CTP</name>
        <dbReference type="ChEBI" id="CHEBI:37563"/>
    </ligand>
</feature>
<evidence type="ECO:0000256" key="4">
    <source>
        <dbReference type="RuleBase" id="RU364078"/>
    </source>
</evidence>
<keyword evidence="8" id="KW-1185">Reference proteome</keyword>
<comment type="cofactor">
    <cofactor evidence="3">
        <name>FMN</name>
        <dbReference type="ChEBI" id="CHEBI:58210"/>
    </cofactor>
    <text evidence="3">Binds 1 FMN per subunit.</text>
</comment>
<comment type="function">
    <text evidence="3">Catalyzes two sequential steps in the biosynthesis of coenzyme A. In the first step cysteine is conjugated to 4'-phosphopantothenate to form 4-phosphopantothenoylcysteine. In the second step the latter compound is decarboxylated to form 4'-phosphopantotheine.</text>
</comment>
<organism evidence="7 8">
    <name type="scientific">Lactobacillus colini</name>
    <dbReference type="NCBI Taxonomy" id="1819254"/>
    <lineage>
        <taxon>Bacteria</taxon>
        <taxon>Bacillati</taxon>
        <taxon>Bacillota</taxon>
        <taxon>Bacilli</taxon>
        <taxon>Lactobacillales</taxon>
        <taxon>Lactobacillaceae</taxon>
        <taxon>Lactobacillus</taxon>
    </lineage>
</organism>
<proteinExistence type="inferred from homology"/>
<reference evidence="7 8" key="1">
    <citation type="submission" date="2021-03" db="EMBL/GenBank/DDBJ databases">
        <title>Genomic Encyclopedia of Type Strains, Phase IV (KMG-IV): sequencing the most valuable type-strain genomes for metagenomic binning, comparative biology and taxonomic classification.</title>
        <authorList>
            <person name="Goeker M."/>
        </authorList>
    </citation>
    <scope>NUCLEOTIDE SEQUENCE [LARGE SCALE GENOMIC DNA]</scope>
    <source>
        <strain evidence="7 8">DSM 101872</strain>
    </source>
</reference>
<dbReference type="EMBL" id="JAGGLU010000004">
    <property type="protein sequence ID" value="MBP2057875.1"/>
    <property type="molecule type" value="Genomic_DNA"/>
</dbReference>
<dbReference type="GO" id="GO:0004633">
    <property type="term" value="F:phosphopantothenoylcysteine decarboxylase activity"/>
    <property type="evidence" value="ECO:0007669"/>
    <property type="project" value="UniProtKB-EC"/>
</dbReference>
<sequence>MSRIAVYLTGGIAAYKAVEVVRGLQKQGHQVRVVMTENAEHFVAKQTLAALTKYPVLDNLWVESEQAKISHIELADWSELALVVPATANIIAKLAYGLADDAASTTLLATSSPILVVPAMNSHMWSKPSTQRNISQIKADGVKVLEPVVGRLAEGYSGKGRMPEVSQVLAWVDSFLSNSNSDKRIVITAGGTLEPIDPVRYIGNRSSGKMGIALAKAAASAGFKVDLIVGNISVDLPDDINIKVSQIETTEQMLKAVKENFEAADVLIMAAAVADYRVKNYVNHKIKKQAKIQYQLDLEETPDILKTIGALKRPDQLVIGFAAETNDLLENATKKLESKNADIIVANDVSKNVFGNDEDEVTILQKKSCPLHWQRMDKSKIAKRLIKLVEENLIKK</sequence>
<dbReference type="EC" id="6.3.2.5" evidence="3"/>
<feature type="region of interest" description="Phosphopantothenoylcysteine decarboxylase" evidence="3">
    <location>
        <begin position="1"/>
        <end position="184"/>
    </location>
</feature>
<feature type="binding site" evidence="3">
    <location>
        <position position="339"/>
    </location>
    <ligand>
        <name>CTP</name>
        <dbReference type="ChEBI" id="CHEBI:37563"/>
    </ligand>
</feature>
<comment type="function">
    <text evidence="4">Catalyzes two steps in the biosynthesis of coenzyme A. In the first step cysteine is conjugated to 4'-phosphopantothenate to form 4-phosphopantothenoylcysteine, in the latter compound is decarboxylated to form 4'-phosphopantotheine.</text>
</comment>
<dbReference type="SUPFAM" id="SSF52507">
    <property type="entry name" value="Homo-oligomeric flavin-containing Cys decarboxylases, HFCD"/>
    <property type="match status" value="1"/>
</dbReference>
<feature type="domain" description="DNA/pantothenate metabolism flavoprotein C-terminal" evidence="6">
    <location>
        <begin position="182"/>
        <end position="391"/>
    </location>
</feature>
<dbReference type="Pfam" id="PF02441">
    <property type="entry name" value="Flavoprotein"/>
    <property type="match status" value="1"/>
</dbReference>
<keyword evidence="3" id="KW-0479">Metal-binding</keyword>
<dbReference type="PANTHER" id="PTHR14359:SF6">
    <property type="entry name" value="PHOSPHOPANTOTHENOYLCYSTEINE DECARBOXYLASE"/>
    <property type="match status" value="1"/>
</dbReference>
<comment type="similarity">
    <text evidence="3 4">In the N-terminal section; belongs to the HFCD (homo-oligomeric flavin containing Cys decarboxylase) superfamily.</text>
</comment>
<evidence type="ECO:0000259" key="5">
    <source>
        <dbReference type="Pfam" id="PF02441"/>
    </source>
</evidence>